<sequence>MNNEQTKRSSWEYFLLRAVRKISLSEPQYEKINSRYDQLQSILSASNDPLLAEAHIFPQGSMRLKTTINPVPDAPSDLGTIDADAIVWLPHAKGVDAGRVLNAIEKRFKEGSRVQGDIQQLRRGVRIVYADQNPGFHIDVTPARACFWNEQDNGLGMLEVPDRELGWKASSPIPYSDWLHHASSREIMLESSVALNKSFATADSASQDPLPEYGDYQKEDPLRASIKLLKRHRDEWAIRTKNEKNRPISAVITTLATHAYLDVVKQSQQRPFTPLEAIIEIVRIMPTFIRSNGHEYLVCNPQDSGENFAEKWNRPGEGQSYRRAFYGWHENACQAVNLGLQNYSSTDSFALAVKESFGIGRAFVDEINSQVPASWTMPGRAAGVTRNAASMGALFGSATSSSQSQANVKPVGRLG</sequence>
<reference evidence="2 3" key="1">
    <citation type="submission" date="2018-06" db="EMBL/GenBank/DDBJ databases">
        <authorList>
            <consortium name="Pathogen Informatics"/>
            <person name="Doyle S."/>
        </authorList>
    </citation>
    <scope>NUCLEOTIDE SEQUENCE [LARGE SCALE GENOMIC DNA]</scope>
    <source>
        <strain evidence="2 3">NCTC8580</strain>
    </source>
</reference>
<dbReference type="GO" id="GO:0016779">
    <property type="term" value="F:nucleotidyltransferase activity"/>
    <property type="evidence" value="ECO:0007669"/>
    <property type="project" value="InterPro"/>
</dbReference>
<evidence type="ECO:0000313" key="3">
    <source>
        <dbReference type="Proteomes" id="UP000255087"/>
    </source>
</evidence>
<organism evidence="2 3">
    <name type="scientific">Yersinia pseudotuberculosis</name>
    <dbReference type="NCBI Taxonomy" id="633"/>
    <lineage>
        <taxon>Bacteria</taxon>
        <taxon>Pseudomonadati</taxon>
        <taxon>Pseudomonadota</taxon>
        <taxon>Gammaproteobacteria</taxon>
        <taxon>Enterobacterales</taxon>
        <taxon>Yersiniaceae</taxon>
        <taxon>Yersinia</taxon>
    </lineage>
</organism>
<evidence type="ECO:0000313" key="2">
    <source>
        <dbReference type="EMBL" id="SUP81244.1"/>
    </source>
</evidence>
<dbReference type="Proteomes" id="UP000255087">
    <property type="component" value="Unassembled WGS sequence"/>
</dbReference>
<proteinExistence type="predicted"/>
<protein>
    <recommendedName>
        <fullName evidence="4">Nucleotidyltransferase</fullName>
    </recommendedName>
</protein>
<dbReference type="InterPro" id="IPR006116">
    <property type="entry name" value="NT_2-5OAS_ClassI-CCAase"/>
</dbReference>
<accession>A0A380Q606</accession>
<evidence type="ECO:0008006" key="4">
    <source>
        <dbReference type="Google" id="ProtNLM"/>
    </source>
</evidence>
<evidence type="ECO:0000256" key="1">
    <source>
        <dbReference type="ARBA" id="ARBA00023118"/>
    </source>
</evidence>
<dbReference type="EMBL" id="UHJC01000001">
    <property type="protein sequence ID" value="SUP81244.1"/>
    <property type="molecule type" value="Genomic_DNA"/>
</dbReference>
<keyword evidence="1" id="KW-0051">Antiviral defense</keyword>
<dbReference type="CDD" id="cd05400">
    <property type="entry name" value="NT_2-5OAS_ClassI-CCAase"/>
    <property type="match status" value="1"/>
</dbReference>
<dbReference type="GO" id="GO:0051607">
    <property type="term" value="P:defense response to virus"/>
    <property type="evidence" value="ECO:0007669"/>
    <property type="project" value="UniProtKB-KW"/>
</dbReference>
<name>A0A380Q606_YERPU</name>
<gene>
    <name evidence="2" type="ORF">NCTC8580_01327</name>
</gene>
<dbReference type="RefSeq" id="WP_115115211.1">
    <property type="nucleotide sequence ID" value="NZ_UHJC01000001.1"/>
</dbReference>
<dbReference type="AlphaFoldDB" id="A0A380Q606"/>
<dbReference type="Pfam" id="PF18144">
    <property type="entry name" value="SMODS"/>
    <property type="match status" value="1"/>
</dbReference>